<feature type="compositionally biased region" description="Basic and acidic residues" evidence="11">
    <location>
        <begin position="517"/>
        <end position="528"/>
    </location>
</feature>
<evidence type="ECO:0000259" key="13">
    <source>
        <dbReference type="Pfam" id="PF03600"/>
    </source>
</evidence>
<feature type="transmembrane region" description="Helical" evidence="12">
    <location>
        <begin position="311"/>
        <end position="336"/>
    </location>
</feature>
<feature type="transmembrane region" description="Helical" evidence="12">
    <location>
        <begin position="549"/>
        <end position="571"/>
    </location>
</feature>
<feature type="transmembrane region" description="Helical" evidence="12">
    <location>
        <begin position="202"/>
        <end position="220"/>
    </location>
</feature>
<organism evidence="14">
    <name type="scientific">Micromonas pusilla</name>
    <name type="common">Picoplanktonic green alga</name>
    <name type="synonym">Chromulina pusilla</name>
    <dbReference type="NCBI Taxonomy" id="38833"/>
    <lineage>
        <taxon>Eukaryota</taxon>
        <taxon>Viridiplantae</taxon>
        <taxon>Chlorophyta</taxon>
        <taxon>Mamiellophyceae</taxon>
        <taxon>Mamiellales</taxon>
        <taxon>Mamiellaceae</taxon>
        <taxon>Micromonas</taxon>
    </lineage>
</organism>
<dbReference type="InterPro" id="IPR004680">
    <property type="entry name" value="Cit_transptr-like_dom"/>
</dbReference>
<feature type="region of interest" description="Disordered" evidence="11">
    <location>
        <begin position="93"/>
        <end position="174"/>
    </location>
</feature>
<dbReference type="GO" id="GO:0016020">
    <property type="term" value="C:membrane"/>
    <property type="evidence" value="ECO:0007669"/>
    <property type="project" value="UniProtKB-SubCell"/>
</dbReference>
<dbReference type="InterPro" id="IPR045016">
    <property type="entry name" value="NhaD-like"/>
</dbReference>
<feature type="transmembrane region" description="Helical" evidence="12">
    <location>
        <begin position="232"/>
        <end position="249"/>
    </location>
</feature>
<name>A0A7S0PQI0_MICPS</name>
<keyword evidence="8 12" id="KW-0472">Membrane</keyword>
<feature type="transmembrane region" description="Helical" evidence="12">
    <location>
        <begin position="456"/>
        <end position="472"/>
    </location>
</feature>
<evidence type="ECO:0000313" key="14">
    <source>
        <dbReference type="EMBL" id="CAD8589943.1"/>
    </source>
</evidence>
<evidence type="ECO:0000256" key="2">
    <source>
        <dbReference type="ARBA" id="ARBA00022448"/>
    </source>
</evidence>
<protein>
    <recommendedName>
        <fullName evidence="13">Citrate transporter-like domain-containing protein</fullName>
    </recommendedName>
</protein>
<feature type="transmembrane region" description="Helical" evidence="12">
    <location>
        <begin position="348"/>
        <end position="368"/>
    </location>
</feature>
<feature type="transmembrane region" description="Helical" evidence="12">
    <location>
        <begin position="270"/>
        <end position="291"/>
    </location>
</feature>
<dbReference type="Pfam" id="PF03600">
    <property type="entry name" value="CitMHS"/>
    <property type="match status" value="2"/>
</dbReference>
<feature type="domain" description="Citrate transporter-like" evidence="13">
    <location>
        <begin position="535"/>
        <end position="624"/>
    </location>
</feature>
<feature type="domain" description="Citrate transporter-like" evidence="13">
    <location>
        <begin position="233"/>
        <end position="461"/>
    </location>
</feature>
<dbReference type="NCBIfam" id="NF038006">
    <property type="entry name" value="NhaD_1"/>
    <property type="match status" value="2"/>
</dbReference>
<feature type="compositionally biased region" description="Acidic residues" evidence="11">
    <location>
        <begin position="484"/>
        <end position="494"/>
    </location>
</feature>
<feature type="transmembrane region" description="Helical" evidence="12">
    <location>
        <begin position="583"/>
        <end position="604"/>
    </location>
</feature>
<keyword evidence="5 12" id="KW-1133">Transmembrane helix</keyword>
<evidence type="ECO:0000256" key="5">
    <source>
        <dbReference type="ARBA" id="ARBA00022989"/>
    </source>
</evidence>
<evidence type="ECO:0000256" key="6">
    <source>
        <dbReference type="ARBA" id="ARBA00023053"/>
    </source>
</evidence>
<evidence type="ECO:0000256" key="7">
    <source>
        <dbReference type="ARBA" id="ARBA00023065"/>
    </source>
</evidence>
<reference evidence="14" key="1">
    <citation type="submission" date="2021-01" db="EMBL/GenBank/DDBJ databases">
        <authorList>
            <person name="Corre E."/>
            <person name="Pelletier E."/>
            <person name="Niang G."/>
            <person name="Scheremetjew M."/>
            <person name="Finn R."/>
            <person name="Kale V."/>
            <person name="Holt S."/>
            <person name="Cochrane G."/>
            <person name="Meng A."/>
            <person name="Brown T."/>
            <person name="Cohen L."/>
        </authorList>
    </citation>
    <scope>NUCLEOTIDE SEQUENCE</scope>
    <source>
        <strain evidence="14">CCMP494</strain>
    </source>
</reference>
<evidence type="ECO:0000256" key="3">
    <source>
        <dbReference type="ARBA" id="ARBA00022449"/>
    </source>
</evidence>
<feature type="transmembrane region" description="Helical" evidence="12">
    <location>
        <begin position="616"/>
        <end position="636"/>
    </location>
</feature>
<evidence type="ECO:0000256" key="11">
    <source>
        <dbReference type="SAM" id="MobiDB-lite"/>
    </source>
</evidence>
<evidence type="ECO:0000256" key="10">
    <source>
        <dbReference type="ARBA" id="ARBA00025753"/>
    </source>
</evidence>
<feature type="compositionally biased region" description="Low complexity" evidence="11">
    <location>
        <begin position="124"/>
        <end position="146"/>
    </location>
</feature>
<proteinExistence type="inferred from homology"/>
<accession>A0A7S0PQI0</accession>
<comment type="subcellular location">
    <subcellularLocation>
        <location evidence="1">Membrane</location>
        <topology evidence="1">Multi-pass membrane protein</topology>
    </subcellularLocation>
</comment>
<feature type="region of interest" description="Disordered" evidence="11">
    <location>
        <begin position="480"/>
        <end position="528"/>
    </location>
</feature>
<keyword evidence="7" id="KW-0406">Ion transport</keyword>
<gene>
    <name evidence="14" type="ORF">MSP1404_LOCUS7347</name>
</gene>
<dbReference type="GO" id="GO:0006814">
    <property type="term" value="P:sodium ion transport"/>
    <property type="evidence" value="ECO:0007669"/>
    <property type="project" value="UniProtKB-KW"/>
</dbReference>
<keyword evidence="2" id="KW-0813">Transport</keyword>
<keyword evidence="6" id="KW-0915">Sodium</keyword>
<feature type="transmembrane region" description="Helical" evidence="12">
    <location>
        <begin position="426"/>
        <end position="450"/>
    </location>
</feature>
<evidence type="ECO:0000256" key="9">
    <source>
        <dbReference type="ARBA" id="ARBA00023201"/>
    </source>
</evidence>
<comment type="similarity">
    <text evidence="10">Belongs to the NhaD Na(+)/H(+) (TC 2.A.62) antiporter family.</text>
</comment>
<keyword evidence="3" id="KW-0050">Antiport</keyword>
<evidence type="ECO:0000256" key="4">
    <source>
        <dbReference type="ARBA" id="ARBA00022692"/>
    </source>
</evidence>
<dbReference type="EMBL" id="HBEV01009616">
    <property type="protein sequence ID" value="CAD8589943.1"/>
    <property type="molecule type" value="Transcribed_RNA"/>
</dbReference>
<feature type="transmembrane region" description="Helical" evidence="12">
    <location>
        <begin position="656"/>
        <end position="674"/>
    </location>
</feature>
<dbReference type="PANTHER" id="PTHR43269:SF2">
    <property type="entry name" value="SODIUM_PROTON ANTIPORTER 1-RELATED"/>
    <property type="match status" value="1"/>
</dbReference>
<evidence type="ECO:0000256" key="1">
    <source>
        <dbReference type="ARBA" id="ARBA00004141"/>
    </source>
</evidence>
<sequence length="678" mass="72657">MSTTPTTPTTRSLRRRERMVRAFQNIYGQARECLGYSRRTLREGKLPAAFHRLAKAIDANRTLAAFVLLVLFGLIAGGAMFQTTAAITASGGIGGGPGGSGVTPIAVPSDGKDDRPVEPGPPKATGGASASDAIDATDDASAGSTDYLAGVNQSDPDAVKKAEEKKAEDEKVEAMKEAADPMVYTEDGKSGKRPMHNMTGTWQGILSLLVFIAGYTAAIMEESVGHGFKKSIPITLAAGIIWVLVALGYRDKGHSLYFVTTAARHNLTEFVEVFLFLLCAMTFINTMHRLNVFNKLRWFLVESGFSYRSCFWITGLIAFWLSPIADNLTTAVLMGAVISNLGHGYDEYVAMCCVNIVVAANAGGAFSPFGDLTTLMVWQKGKVRLEEFPGLLAPAVVNWLVPAALMNRRIKDAVPPRVEGEVAVQLLPGAVEVILLFVATVFMTACFHSYAHLPPVLGMMTGLGMLKVYGWWRGRALDKRSEEDASEPDDDEEAAAPAGGNPRSPRRVPGRASAGKGDAHSPDGDGDVPRRDHALDIFKRLEQTEWDTLIFFYGVIMCVGGLGVMGYLSALSTFMYGNFGPNVANVVLGALSAVIDNIPMTYAVLQTDPLMTTTQWLLLTLTAGVGGSLLSVGSAAGVGLMGVNSRRYTFRSHLRWTPAVALGYLASVVVHLAVNGFE</sequence>
<evidence type="ECO:0000256" key="8">
    <source>
        <dbReference type="ARBA" id="ARBA00023136"/>
    </source>
</evidence>
<feature type="compositionally biased region" description="Basic and acidic residues" evidence="11">
    <location>
        <begin position="157"/>
        <end position="174"/>
    </location>
</feature>
<evidence type="ECO:0000256" key="12">
    <source>
        <dbReference type="SAM" id="Phobius"/>
    </source>
</evidence>
<keyword evidence="9" id="KW-0739">Sodium transport</keyword>
<feature type="transmembrane region" description="Helical" evidence="12">
    <location>
        <begin position="63"/>
        <end position="81"/>
    </location>
</feature>
<dbReference type="AlphaFoldDB" id="A0A7S0PQI0"/>
<dbReference type="GO" id="GO:0015297">
    <property type="term" value="F:antiporter activity"/>
    <property type="evidence" value="ECO:0007669"/>
    <property type="project" value="UniProtKB-KW"/>
</dbReference>
<keyword evidence="4 12" id="KW-0812">Transmembrane</keyword>
<dbReference type="PANTHER" id="PTHR43269">
    <property type="entry name" value="SODIUM/PROTON ANTIPORTER 1-RELATED"/>
    <property type="match status" value="1"/>
</dbReference>